<evidence type="ECO:0000313" key="1">
    <source>
        <dbReference type="EMBL" id="KAH6921809.1"/>
    </source>
</evidence>
<sequence length="348" mass="39222">MWPACLGRQHEDLARRSPLLVQLGAEGQVHKDCEEVKVGETAVLRCDVTTEPRRELSVRWLFNDEPVDFDSNPRMLLRSDNSFIITRVVKQDSGVYTCVAKTEADSDRASATLVVLGVPDPPEIRSVICEEFSALVRWTSQDDDLMPILYFSVQYTTNHEPGLWDYGASSIPASDKEFRLSLRPRTTYKFRVVAHNKAGPSPPSKPSQMACRTNTDVPHRNPERVFGRWDNSGDLVISWKPMPPSEHHAPGFGYIVWWRADFPGTSWSGRPVMDWTQSSLVLRDMRSDRPHRVRVEAHNVRGKARVSDEDVFVGRGDKGQRAQSKLSGVPDMLIVALATIAEVIGAMW</sequence>
<reference evidence="1" key="1">
    <citation type="submission" date="2020-05" db="EMBL/GenBank/DDBJ databases">
        <title>Large-scale comparative analyses of tick genomes elucidate their genetic diversity and vector capacities.</title>
        <authorList>
            <person name="Jia N."/>
            <person name="Wang J."/>
            <person name="Shi W."/>
            <person name="Du L."/>
            <person name="Sun Y."/>
            <person name="Zhan W."/>
            <person name="Jiang J."/>
            <person name="Wang Q."/>
            <person name="Zhang B."/>
            <person name="Ji P."/>
            <person name="Sakyi L.B."/>
            <person name="Cui X."/>
            <person name="Yuan T."/>
            <person name="Jiang B."/>
            <person name="Yang W."/>
            <person name="Lam T.T.-Y."/>
            <person name="Chang Q."/>
            <person name="Ding S."/>
            <person name="Wang X."/>
            <person name="Zhu J."/>
            <person name="Ruan X."/>
            <person name="Zhao L."/>
            <person name="Wei J."/>
            <person name="Que T."/>
            <person name="Du C."/>
            <person name="Cheng J."/>
            <person name="Dai P."/>
            <person name="Han X."/>
            <person name="Huang E."/>
            <person name="Gao Y."/>
            <person name="Liu J."/>
            <person name="Shao H."/>
            <person name="Ye R."/>
            <person name="Li L."/>
            <person name="Wei W."/>
            <person name="Wang X."/>
            <person name="Wang C."/>
            <person name="Yang T."/>
            <person name="Huo Q."/>
            <person name="Li W."/>
            <person name="Guo W."/>
            <person name="Chen H."/>
            <person name="Zhou L."/>
            <person name="Ni X."/>
            <person name="Tian J."/>
            <person name="Zhou Y."/>
            <person name="Sheng Y."/>
            <person name="Liu T."/>
            <person name="Pan Y."/>
            <person name="Xia L."/>
            <person name="Li J."/>
            <person name="Zhao F."/>
            <person name="Cao W."/>
        </authorList>
    </citation>
    <scope>NUCLEOTIDE SEQUENCE</scope>
    <source>
        <strain evidence="1">Hyas-2018</strain>
    </source>
</reference>
<dbReference type="Proteomes" id="UP000821845">
    <property type="component" value="Chromosome 9"/>
</dbReference>
<accession>A0ACB7RJ33</accession>
<gene>
    <name evidence="1" type="ORF">HPB50_005008</name>
</gene>
<name>A0ACB7RJ33_HYAAI</name>
<organism evidence="1 2">
    <name type="scientific">Hyalomma asiaticum</name>
    <name type="common">Tick</name>
    <dbReference type="NCBI Taxonomy" id="266040"/>
    <lineage>
        <taxon>Eukaryota</taxon>
        <taxon>Metazoa</taxon>
        <taxon>Ecdysozoa</taxon>
        <taxon>Arthropoda</taxon>
        <taxon>Chelicerata</taxon>
        <taxon>Arachnida</taxon>
        <taxon>Acari</taxon>
        <taxon>Parasitiformes</taxon>
        <taxon>Ixodida</taxon>
        <taxon>Ixodoidea</taxon>
        <taxon>Ixodidae</taxon>
        <taxon>Hyalomminae</taxon>
        <taxon>Hyalomma</taxon>
    </lineage>
</organism>
<proteinExistence type="predicted"/>
<dbReference type="EMBL" id="CM023489">
    <property type="protein sequence ID" value="KAH6921809.1"/>
    <property type="molecule type" value="Genomic_DNA"/>
</dbReference>
<comment type="caution">
    <text evidence="1">The sequence shown here is derived from an EMBL/GenBank/DDBJ whole genome shotgun (WGS) entry which is preliminary data.</text>
</comment>
<protein>
    <submittedName>
        <fullName evidence="1">Uncharacterized protein</fullName>
    </submittedName>
</protein>
<keyword evidence="2" id="KW-1185">Reference proteome</keyword>
<evidence type="ECO:0000313" key="2">
    <source>
        <dbReference type="Proteomes" id="UP000821845"/>
    </source>
</evidence>